<dbReference type="PANTHER" id="PTHR43267">
    <property type="entry name" value="TRNA THREONYLCARBAMOYLADENOSINE DEHYDRATASE"/>
    <property type="match status" value="1"/>
</dbReference>
<dbReference type="PANTHER" id="PTHR43267:SF3">
    <property type="entry name" value="THIF PROTEIN"/>
    <property type="match status" value="1"/>
</dbReference>
<evidence type="ECO:0000313" key="3">
    <source>
        <dbReference type="Proteomes" id="UP000230731"/>
    </source>
</evidence>
<dbReference type="Pfam" id="PF00899">
    <property type="entry name" value="ThiF"/>
    <property type="match status" value="1"/>
</dbReference>
<sequence>MALENEKNCSRTIRITNAVVNEYTEIFFSAHGVAGWNSHNVRIGSMLYYSYMPLADKLIPTPSETAAPQPRLFRLTTAEDTAALEALIDANSPRIIDTYDTQLKEYFVLQNPPLHLNPLERDKQFANYRGQHYGAEQPHTAGVWAYLPWRNTLLHLLDDAQYHEVRTARNRNLIPAEEQRIFYRSTIALGGLSVGNSIALAIVLTGGGKRFRLADPDTLELTNLNRIRAGITDLTEPKVYMTARQLYELDPYAELTLYPEGITEENIEAFCAGADIIIDEIDNLRIKILLRDQAKQHKIPVVMATDNGDSGLLDIERHDQEDVPYFHGRINQQDIDEMLSGKLPLPLIGKKIGEKLVGFSITEPRMQQSLLEIGKSIPTWPQLGGAALLNGVAVAAAVRKILTSQPVVSDRAILSLSSWLIPGYDEPEQAGKRSEETQKFIAAYNAAIDAFLQQKQ</sequence>
<dbReference type="GO" id="GO:0061504">
    <property type="term" value="P:cyclic threonylcarbamoyladenosine biosynthetic process"/>
    <property type="evidence" value="ECO:0007669"/>
    <property type="project" value="TreeGrafter"/>
</dbReference>
<proteinExistence type="predicted"/>
<dbReference type="EMBL" id="PEZP01000023">
    <property type="protein sequence ID" value="PIT98211.1"/>
    <property type="molecule type" value="Genomic_DNA"/>
</dbReference>
<dbReference type="InterPro" id="IPR035985">
    <property type="entry name" value="Ubiquitin-activating_enz"/>
</dbReference>
<gene>
    <name evidence="2" type="ORF">COT71_01945</name>
</gene>
<comment type="caution">
    <text evidence="2">The sequence shown here is derived from an EMBL/GenBank/DDBJ whole genome shotgun (WGS) entry which is preliminary data.</text>
</comment>
<organism evidence="2 3">
    <name type="scientific">Candidatus Andersenbacteria bacterium CG10_big_fil_rev_8_21_14_0_10_54_11</name>
    <dbReference type="NCBI Taxonomy" id="1974485"/>
    <lineage>
        <taxon>Bacteria</taxon>
        <taxon>Candidatus Anderseniibacteriota</taxon>
    </lineage>
</organism>
<dbReference type="Proteomes" id="UP000230731">
    <property type="component" value="Unassembled WGS sequence"/>
</dbReference>
<dbReference type="GO" id="GO:0061503">
    <property type="term" value="F:tRNA threonylcarbamoyladenosine dehydratase"/>
    <property type="evidence" value="ECO:0007669"/>
    <property type="project" value="TreeGrafter"/>
</dbReference>
<protein>
    <recommendedName>
        <fullName evidence="1">THIF-type NAD/FAD binding fold domain-containing protein</fullName>
    </recommendedName>
</protein>
<dbReference type="InterPro" id="IPR045886">
    <property type="entry name" value="ThiF/MoeB/HesA"/>
</dbReference>
<dbReference type="AlphaFoldDB" id="A0A2M6WZH8"/>
<dbReference type="InterPro" id="IPR000594">
    <property type="entry name" value="ThiF_NAD_FAD-bd"/>
</dbReference>
<evidence type="ECO:0000313" key="2">
    <source>
        <dbReference type="EMBL" id="PIT98211.1"/>
    </source>
</evidence>
<dbReference type="SUPFAM" id="SSF69572">
    <property type="entry name" value="Activating enzymes of the ubiquitin-like proteins"/>
    <property type="match status" value="1"/>
</dbReference>
<accession>A0A2M6WZH8</accession>
<name>A0A2M6WZH8_9BACT</name>
<feature type="domain" description="THIF-type NAD/FAD binding fold" evidence="1">
    <location>
        <begin position="169"/>
        <end position="305"/>
    </location>
</feature>
<reference evidence="3" key="1">
    <citation type="submission" date="2017-09" db="EMBL/GenBank/DDBJ databases">
        <title>Depth-based differentiation of microbial function through sediment-hosted aquifers and enrichment of novel symbionts in the deep terrestrial subsurface.</title>
        <authorList>
            <person name="Probst A.J."/>
            <person name="Ladd B."/>
            <person name="Jarett J.K."/>
            <person name="Geller-Mcgrath D.E."/>
            <person name="Sieber C.M.K."/>
            <person name="Emerson J.B."/>
            <person name="Anantharaman K."/>
            <person name="Thomas B.C."/>
            <person name="Malmstrom R."/>
            <person name="Stieglmeier M."/>
            <person name="Klingl A."/>
            <person name="Woyke T."/>
            <person name="Ryan C.M."/>
            <person name="Banfield J.F."/>
        </authorList>
    </citation>
    <scope>NUCLEOTIDE SEQUENCE [LARGE SCALE GENOMIC DNA]</scope>
</reference>
<dbReference type="GO" id="GO:0008641">
    <property type="term" value="F:ubiquitin-like modifier activating enzyme activity"/>
    <property type="evidence" value="ECO:0007669"/>
    <property type="project" value="InterPro"/>
</dbReference>
<dbReference type="CDD" id="cd01483">
    <property type="entry name" value="E1_enzyme_family"/>
    <property type="match status" value="1"/>
</dbReference>
<evidence type="ECO:0000259" key="1">
    <source>
        <dbReference type="Pfam" id="PF00899"/>
    </source>
</evidence>
<dbReference type="Gene3D" id="3.40.50.720">
    <property type="entry name" value="NAD(P)-binding Rossmann-like Domain"/>
    <property type="match status" value="1"/>
</dbReference>